<dbReference type="Proteomes" id="UP001437256">
    <property type="component" value="Unassembled WGS sequence"/>
</dbReference>
<name>A0ABR2ZYN6_9AGAR</name>
<feature type="region of interest" description="Disordered" evidence="1">
    <location>
        <begin position="192"/>
        <end position="239"/>
    </location>
</feature>
<feature type="compositionally biased region" description="Low complexity" evidence="1">
    <location>
        <begin position="204"/>
        <end position="231"/>
    </location>
</feature>
<evidence type="ECO:0000256" key="1">
    <source>
        <dbReference type="SAM" id="MobiDB-lite"/>
    </source>
</evidence>
<feature type="compositionally biased region" description="Acidic residues" evidence="1">
    <location>
        <begin position="372"/>
        <end position="381"/>
    </location>
</feature>
<dbReference type="PROSITE" id="PS00028">
    <property type="entry name" value="ZINC_FINGER_C2H2_1"/>
    <property type="match status" value="1"/>
</dbReference>
<gene>
    <name evidence="3" type="ORF">AAF712_006211</name>
</gene>
<feature type="region of interest" description="Disordered" evidence="1">
    <location>
        <begin position="1"/>
        <end position="33"/>
    </location>
</feature>
<evidence type="ECO:0000313" key="4">
    <source>
        <dbReference type="Proteomes" id="UP001437256"/>
    </source>
</evidence>
<comment type="caution">
    <text evidence="3">The sequence shown here is derived from an EMBL/GenBank/DDBJ whole genome shotgun (WGS) entry which is preliminary data.</text>
</comment>
<feature type="compositionally biased region" description="Polar residues" evidence="1">
    <location>
        <begin position="1"/>
        <end position="10"/>
    </location>
</feature>
<feature type="compositionally biased region" description="Polar residues" evidence="1">
    <location>
        <begin position="192"/>
        <end position="203"/>
    </location>
</feature>
<accession>A0ABR2ZYN6</accession>
<reference evidence="3 4" key="1">
    <citation type="submission" date="2024-05" db="EMBL/GenBank/DDBJ databases">
        <title>A draft genome resource for the thread blight pathogen Marasmius tenuissimus strain MS-2.</title>
        <authorList>
            <person name="Yulfo-Soto G.E."/>
            <person name="Baruah I.K."/>
            <person name="Amoako-Attah I."/>
            <person name="Bukari Y."/>
            <person name="Meinhardt L.W."/>
            <person name="Bailey B.A."/>
            <person name="Cohen S.P."/>
        </authorList>
    </citation>
    <scope>NUCLEOTIDE SEQUENCE [LARGE SCALE GENOMIC DNA]</scope>
    <source>
        <strain evidence="3 4">MS-2</strain>
    </source>
</reference>
<feature type="domain" description="C2H2-type" evidence="2">
    <location>
        <begin position="340"/>
        <end position="361"/>
    </location>
</feature>
<organism evidence="3 4">
    <name type="scientific">Marasmius tenuissimus</name>
    <dbReference type="NCBI Taxonomy" id="585030"/>
    <lineage>
        <taxon>Eukaryota</taxon>
        <taxon>Fungi</taxon>
        <taxon>Dikarya</taxon>
        <taxon>Basidiomycota</taxon>
        <taxon>Agaricomycotina</taxon>
        <taxon>Agaricomycetes</taxon>
        <taxon>Agaricomycetidae</taxon>
        <taxon>Agaricales</taxon>
        <taxon>Marasmiineae</taxon>
        <taxon>Marasmiaceae</taxon>
        <taxon>Marasmius</taxon>
    </lineage>
</organism>
<dbReference type="InterPro" id="IPR013087">
    <property type="entry name" value="Znf_C2H2_type"/>
</dbReference>
<sequence length="381" mass="40753">MNQITNSSKSALFDPYLPVNQGTRPVQQQQQQQDVSGQVTFNGVLANYSSDESSAFPAQGTGPCFPDADQLSADYFAAILHQSFDISALDVQLGNNGIPDCGSAIAGQEAQVDVDHPSGGSTHLSPIHHQVANIGTDPLDCVPHVLNEICSVTASQPEPIANALQPPFDILERQGLFASGSLPLPSMNSLEVASTPRSTNDAWSSTTRLPASLSSPSSGTVSAATSSAGRSHVTLPRRKRSSLSAVSALRKKNCRFTRLLLANPRPPNPTYKCCCDATVAETEVRDHLRKAHGIVAGVGPLKCPWPKCKSVFKGQDPLADLRKHFLSAQQPLHLGKSIACPMCDVTMARVDQLRSHFYRMHPRTPRSAKAGEEDETSTLAG</sequence>
<evidence type="ECO:0000259" key="2">
    <source>
        <dbReference type="PROSITE" id="PS00028"/>
    </source>
</evidence>
<dbReference type="EMBL" id="JBBXMP010000032">
    <property type="protein sequence ID" value="KAL0066810.1"/>
    <property type="molecule type" value="Genomic_DNA"/>
</dbReference>
<keyword evidence="4" id="KW-1185">Reference proteome</keyword>
<feature type="region of interest" description="Disordered" evidence="1">
    <location>
        <begin position="361"/>
        <end position="381"/>
    </location>
</feature>
<proteinExistence type="predicted"/>
<protein>
    <recommendedName>
        <fullName evidence="2">C2H2-type domain-containing protein</fullName>
    </recommendedName>
</protein>
<evidence type="ECO:0000313" key="3">
    <source>
        <dbReference type="EMBL" id="KAL0066810.1"/>
    </source>
</evidence>